<evidence type="ECO:0000313" key="11">
    <source>
        <dbReference type="EMBL" id="KLO15666.1"/>
    </source>
</evidence>
<evidence type="ECO:0000256" key="9">
    <source>
        <dbReference type="PIRSR" id="PIRSR602401-1"/>
    </source>
</evidence>
<dbReference type="AlphaFoldDB" id="A0A0H2SF22"/>
<evidence type="ECO:0000256" key="4">
    <source>
        <dbReference type="ARBA" id="ARBA00022617"/>
    </source>
</evidence>
<dbReference type="Gene3D" id="1.10.630.10">
    <property type="entry name" value="Cytochrome P450"/>
    <property type="match status" value="1"/>
</dbReference>
<organism evidence="11 12">
    <name type="scientific">Schizopora paradoxa</name>
    <dbReference type="NCBI Taxonomy" id="27342"/>
    <lineage>
        <taxon>Eukaryota</taxon>
        <taxon>Fungi</taxon>
        <taxon>Dikarya</taxon>
        <taxon>Basidiomycota</taxon>
        <taxon>Agaricomycotina</taxon>
        <taxon>Agaricomycetes</taxon>
        <taxon>Hymenochaetales</taxon>
        <taxon>Schizoporaceae</taxon>
        <taxon>Schizopora</taxon>
    </lineage>
</organism>
<reference evidence="11 12" key="1">
    <citation type="submission" date="2015-04" db="EMBL/GenBank/DDBJ databases">
        <title>Complete genome sequence of Schizopora paradoxa KUC8140, a cosmopolitan wood degrader in East Asia.</title>
        <authorList>
            <consortium name="DOE Joint Genome Institute"/>
            <person name="Min B."/>
            <person name="Park H."/>
            <person name="Jang Y."/>
            <person name="Kim J.-J."/>
            <person name="Kim K.H."/>
            <person name="Pangilinan J."/>
            <person name="Lipzen A."/>
            <person name="Riley R."/>
            <person name="Grigoriev I.V."/>
            <person name="Spatafora J.W."/>
            <person name="Choi I.-G."/>
        </authorList>
    </citation>
    <scope>NUCLEOTIDE SEQUENCE [LARGE SCALE GENOMIC DNA]</scope>
    <source>
        <strain evidence="11 12">KUC8140</strain>
    </source>
</reference>
<keyword evidence="12" id="KW-1185">Reference proteome</keyword>
<proteinExistence type="inferred from homology"/>
<dbReference type="GO" id="GO:0016705">
    <property type="term" value="F:oxidoreductase activity, acting on paired donors, with incorporation or reduction of molecular oxygen"/>
    <property type="evidence" value="ECO:0007669"/>
    <property type="project" value="InterPro"/>
</dbReference>
<dbReference type="OrthoDB" id="2789670at2759"/>
<keyword evidence="7 9" id="KW-0408">Iron</keyword>
<accession>A0A0H2SF22</accession>
<dbReference type="InParanoid" id="A0A0H2SF22"/>
<evidence type="ECO:0000256" key="10">
    <source>
        <dbReference type="RuleBase" id="RU000461"/>
    </source>
</evidence>
<dbReference type="InterPro" id="IPR017972">
    <property type="entry name" value="Cyt_P450_CS"/>
</dbReference>
<dbReference type="PROSITE" id="PS00086">
    <property type="entry name" value="CYTOCHROME_P450"/>
    <property type="match status" value="1"/>
</dbReference>
<evidence type="ECO:0000256" key="3">
    <source>
        <dbReference type="ARBA" id="ARBA00010617"/>
    </source>
</evidence>
<dbReference type="Proteomes" id="UP000053477">
    <property type="component" value="Unassembled WGS sequence"/>
</dbReference>
<dbReference type="GO" id="GO:0020037">
    <property type="term" value="F:heme binding"/>
    <property type="evidence" value="ECO:0007669"/>
    <property type="project" value="InterPro"/>
</dbReference>
<evidence type="ECO:0000256" key="1">
    <source>
        <dbReference type="ARBA" id="ARBA00001971"/>
    </source>
</evidence>
<dbReference type="SUPFAM" id="SSF48264">
    <property type="entry name" value="Cytochrome P450"/>
    <property type="match status" value="1"/>
</dbReference>
<dbReference type="STRING" id="27342.A0A0H2SF22"/>
<gene>
    <name evidence="11" type="ORF">SCHPADRAFT_824333</name>
</gene>
<dbReference type="CDD" id="cd11065">
    <property type="entry name" value="CYP64-like"/>
    <property type="match status" value="1"/>
</dbReference>
<keyword evidence="6 10" id="KW-0560">Oxidoreductase</keyword>
<comment type="pathway">
    <text evidence="2">Secondary metabolite biosynthesis.</text>
</comment>
<evidence type="ECO:0000256" key="6">
    <source>
        <dbReference type="ARBA" id="ARBA00023002"/>
    </source>
</evidence>
<dbReference type="InterPro" id="IPR001128">
    <property type="entry name" value="Cyt_P450"/>
</dbReference>
<evidence type="ECO:0000256" key="8">
    <source>
        <dbReference type="ARBA" id="ARBA00023033"/>
    </source>
</evidence>
<protein>
    <submittedName>
        <fullName evidence="11">Cytochrome P450</fullName>
    </submittedName>
</protein>
<keyword evidence="5 9" id="KW-0479">Metal-binding</keyword>
<evidence type="ECO:0000256" key="5">
    <source>
        <dbReference type="ARBA" id="ARBA00022723"/>
    </source>
</evidence>
<dbReference type="PRINTS" id="PR00463">
    <property type="entry name" value="EP450I"/>
</dbReference>
<evidence type="ECO:0000256" key="7">
    <source>
        <dbReference type="ARBA" id="ARBA00023004"/>
    </source>
</evidence>
<dbReference type="PANTHER" id="PTHR46300:SF1">
    <property type="entry name" value="P450, PUTATIVE (EUROFUNG)-RELATED"/>
    <property type="match status" value="1"/>
</dbReference>
<dbReference type="PANTHER" id="PTHR46300">
    <property type="entry name" value="P450, PUTATIVE (EUROFUNG)-RELATED-RELATED"/>
    <property type="match status" value="1"/>
</dbReference>
<evidence type="ECO:0000256" key="2">
    <source>
        <dbReference type="ARBA" id="ARBA00005179"/>
    </source>
</evidence>
<dbReference type="PRINTS" id="PR00385">
    <property type="entry name" value="P450"/>
</dbReference>
<evidence type="ECO:0000313" key="12">
    <source>
        <dbReference type="Proteomes" id="UP000053477"/>
    </source>
</evidence>
<dbReference type="InterPro" id="IPR002401">
    <property type="entry name" value="Cyt_P450_E_grp-I"/>
</dbReference>
<keyword evidence="8 10" id="KW-0503">Monooxygenase</keyword>
<dbReference type="GO" id="GO:0005506">
    <property type="term" value="F:iron ion binding"/>
    <property type="evidence" value="ECO:0007669"/>
    <property type="project" value="InterPro"/>
</dbReference>
<comment type="cofactor">
    <cofactor evidence="1 9">
        <name>heme</name>
        <dbReference type="ChEBI" id="CHEBI:30413"/>
    </cofactor>
</comment>
<dbReference type="EMBL" id="KQ085926">
    <property type="protein sequence ID" value="KLO15666.1"/>
    <property type="molecule type" value="Genomic_DNA"/>
</dbReference>
<feature type="binding site" description="axial binding residue" evidence="9">
    <location>
        <position position="435"/>
    </location>
    <ligand>
        <name>heme</name>
        <dbReference type="ChEBI" id="CHEBI:30413"/>
    </ligand>
    <ligandPart>
        <name>Fe</name>
        <dbReference type="ChEBI" id="CHEBI:18248"/>
    </ligandPart>
</feature>
<dbReference type="Pfam" id="PF00067">
    <property type="entry name" value="p450"/>
    <property type="match status" value="1"/>
</dbReference>
<keyword evidence="4 9" id="KW-0349">Heme</keyword>
<dbReference type="GO" id="GO:0004497">
    <property type="term" value="F:monooxygenase activity"/>
    <property type="evidence" value="ECO:0007669"/>
    <property type="project" value="UniProtKB-KW"/>
</dbReference>
<name>A0A0H2SF22_9AGAM</name>
<dbReference type="InterPro" id="IPR036396">
    <property type="entry name" value="Cyt_P450_sf"/>
</dbReference>
<dbReference type="InterPro" id="IPR050364">
    <property type="entry name" value="Cytochrome_P450_fung"/>
</dbReference>
<sequence>MNPHLESSLSYWSLYLAAAVAVGFCANSVRKNLARRKSLPPGPPPHWLFGNEIPKEYPARQFEKLTNEYGPIISLQRGSNLWIIIGKNKIAIDIMEKENASLVDRPRSIAAGTVLSGNKRILLVGQGKRYQKLRKALQSQLNNKIVETHEPVHEKAARNVVLDILDDPEQHQSAAKRYAASVIMTLTYGKVTPTSYTDPEVQAVNKCLDRLGRAIRPGAYLVDSYPILRFVPGHLSTLRQYHREELALFRSQLDAVRQKMAANVAQPCFAKYLIERQEEYDLSDDELAYLAGSMFGAGSDSTASAISIAVMAAAVFPEAQRRVQEQLDLIVGKDRAPSFSDMEDLTEVSAFVLESYRWRPVSMGGFPHRATKDIHYGEYIIPEGAIVIANHWALSRDSDVFPDPLKFKPERWLTEQGTITEDFKFYNFGFGRRVCPGQHVANRSVYMNTAMLLWAFNISQDPSSPIDTMAFTDSANTHPLPFKVKFEPRVAGLRDLILNSM</sequence>
<comment type="similarity">
    <text evidence="3 10">Belongs to the cytochrome P450 family.</text>
</comment>